<reference evidence="1 2" key="1">
    <citation type="journal article" date="2021" name="Elife">
        <title>Chloroplast acquisition without the gene transfer in kleptoplastic sea slugs, Plakobranchus ocellatus.</title>
        <authorList>
            <person name="Maeda T."/>
            <person name="Takahashi S."/>
            <person name="Yoshida T."/>
            <person name="Shimamura S."/>
            <person name="Takaki Y."/>
            <person name="Nagai Y."/>
            <person name="Toyoda A."/>
            <person name="Suzuki Y."/>
            <person name="Arimoto A."/>
            <person name="Ishii H."/>
            <person name="Satoh N."/>
            <person name="Nishiyama T."/>
            <person name="Hasebe M."/>
            <person name="Maruyama T."/>
            <person name="Minagawa J."/>
            <person name="Obokata J."/>
            <person name="Shigenobu S."/>
        </authorList>
    </citation>
    <scope>NUCLEOTIDE SEQUENCE [LARGE SCALE GENOMIC DNA]</scope>
</reference>
<dbReference type="AlphaFoldDB" id="A0AAV4D4Z0"/>
<gene>
    <name evidence="1" type="ORF">PoB_006572700</name>
</gene>
<dbReference type="EMBL" id="BLXT01007473">
    <property type="protein sequence ID" value="GFO39222.1"/>
    <property type="molecule type" value="Genomic_DNA"/>
</dbReference>
<proteinExistence type="predicted"/>
<protein>
    <submittedName>
        <fullName evidence="1">Uncharacterized protein</fullName>
    </submittedName>
</protein>
<name>A0AAV4D4Z0_9GAST</name>
<dbReference type="Proteomes" id="UP000735302">
    <property type="component" value="Unassembled WGS sequence"/>
</dbReference>
<sequence>MSLRAGFTISCATSAHRRSSQRLAPGIEHKAASDDCLTCQRGKEKEEEEDEEEEPKLIRFSPQPLKFVMFCHSCLAPARAASHQLVVEGCHDMTADND</sequence>
<organism evidence="1 2">
    <name type="scientific">Plakobranchus ocellatus</name>
    <dbReference type="NCBI Taxonomy" id="259542"/>
    <lineage>
        <taxon>Eukaryota</taxon>
        <taxon>Metazoa</taxon>
        <taxon>Spiralia</taxon>
        <taxon>Lophotrochozoa</taxon>
        <taxon>Mollusca</taxon>
        <taxon>Gastropoda</taxon>
        <taxon>Heterobranchia</taxon>
        <taxon>Euthyneura</taxon>
        <taxon>Panpulmonata</taxon>
        <taxon>Sacoglossa</taxon>
        <taxon>Placobranchoidea</taxon>
        <taxon>Plakobranchidae</taxon>
        <taxon>Plakobranchus</taxon>
    </lineage>
</organism>
<keyword evidence="2" id="KW-1185">Reference proteome</keyword>
<comment type="caution">
    <text evidence="1">The sequence shown here is derived from an EMBL/GenBank/DDBJ whole genome shotgun (WGS) entry which is preliminary data.</text>
</comment>
<evidence type="ECO:0000313" key="1">
    <source>
        <dbReference type="EMBL" id="GFO39222.1"/>
    </source>
</evidence>
<accession>A0AAV4D4Z0</accession>
<evidence type="ECO:0000313" key="2">
    <source>
        <dbReference type="Proteomes" id="UP000735302"/>
    </source>
</evidence>